<dbReference type="SUPFAM" id="SSF50475">
    <property type="entry name" value="FMN-binding split barrel"/>
    <property type="match status" value="1"/>
</dbReference>
<protein>
    <submittedName>
        <fullName evidence="4">NADH-FMN oxidoreductase RutF, flavin reductase (DIM6/NTAB) family</fullName>
    </submittedName>
</protein>
<dbReference type="InterPro" id="IPR050268">
    <property type="entry name" value="NADH-dep_flavin_reductase"/>
</dbReference>
<proteinExistence type="inferred from homology"/>
<comment type="similarity">
    <text evidence="1">Belongs to the non-flavoprotein flavin reductase family.</text>
</comment>
<dbReference type="SMART" id="SM00903">
    <property type="entry name" value="Flavin_Reduct"/>
    <property type="match status" value="1"/>
</dbReference>
<dbReference type="GO" id="GO:0010181">
    <property type="term" value="F:FMN binding"/>
    <property type="evidence" value="ECO:0007669"/>
    <property type="project" value="InterPro"/>
</dbReference>
<evidence type="ECO:0000259" key="3">
    <source>
        <dbReference type="SMART" id="SM00903"/>
    </source>
</evidence>
<feature type="domain" description="Flavin reductase like" evidence="3">
    <location>
        <begin position="26"/>
        <end position="167"/>
    </location>
</feature>
<dbReference type="PANTHER" id="PTHR30466:SF11">
    <property type="entry name" value="FLAVIN-DEPENDENT MONOOXYGENASE, REDUCTASE SUBUNIT HSAB"/>
    <property type="match status" value="1"/>
</dbReference>
<accession>A0A1H5TIX3</accession>
<evidence type="ECO:0000256" key="2">
    <source>
        <dbReference type="ARBA" id="ARBA00023002"/>
    </source>
</evidence>
<sequence>MQMTRPTMTQSFDPSEEDGRLFRNALGQFATGVTIVTCDAGDGPLGITANSFSSLSLDPPLVLWSPAKQSSRYPFFAAASHFAIHVLAHNQADLCTGFARNGDAFAQADWLRNADNVPLINGCLARFECQTEACHDGGDHTIMVGRVQRVSMGTGAPLMFHAGRYGQFSAD</sequence>
<dbReference type="AlphaFoldDB" id="A0A1H5TIX3"/>
<organism evidence="4 5">
    <name type="scientific">Thalassococcus halodurans</name>
    <dbReference type="NCBI Taxonomy" id="373675"/>
    <lineage>
        <taxon>Bacteria</taxon>
        <taxon>Pseudomonadati</taxon>
        <taxon>Pseudomonadota</taxon>
        <taxon>Alphaproteobacteria</taxon>
        <taxon>Rhodobacterales</taxon>
        <taxon>Roseobacteraceae</taxon>
        <taxon>Thalassococcus</taxon>
    </lineage>
</organism>
<reference evidence="4 5" key="1">
    <citation type="submission" date="2016-10" db="EMBL/GenBank/DDBJ databases">
        <authorList>
            <person name="de Groot N.N."/>
        </authorList>
    </citation>
    <scope>NUCLEOTIDE SEQUENCE [LARGE SCALE GENOMIC DNA]</scope>
    <source>
        <strain evidence="4 5">DSM 26915</strain>
    </source>
</reference>
<dbReference type="Gene3D" id="2.30.110.10">
    <property type="entry name" value="Electron Transport, Fmn-binding Protein, Chain A"/>
    <property type="match status" value="1"/>
</dbReference>
<dbReference type="Pfam" id="PF01613">
    <property type="entry name" value="Flavin_Reduct"/>
    <property type="match status" value="1"/>
</dbReference>
<dbReference type="GO" id="GO:0042602">
    <property type="term" value="F:riboflavin reductase (NADPH) activity"/>
    <property type="evidence" value="ECO:0007669"/>
    <property type="project" value="TreeGrafter"/>
</dbReference>
<evidence type="ECO:0000313" key="4">
    <source>
        <dbReference type="EMBL" id="SEF62713.1"/>
    </source>
</evidence>
<evidence type="ECO:0000313" key="5">
    <source>
        <dbReference type="Proteomes" id="UP000236752"/>
    </source>
</evidence>
<keyword evidence="5" id="KW-1185">Reference proteome</keyword>
<dbReference type="PANTHER" id="PTHR30466">
    <property type="entry name" value="FLAVIN REDUCTASE"/>
    <property type="match status" value="1"/>
</dbReference>
<dbReference type="InterPro" id="IPR012349">
    <property type="entry name" value="Split_barrel_FMN-bd"/>
</dbReference>
<dbReference type="InterPro" id="IPR002563">
    <property type="entry name" value="Flavin_Rdtase-like_dom"/>
</dbReference>
<name>A0A1H5TIX3_9RHOB</name>
<dbReference type="EMBL" id="FNUZ01000001">
    <property type="protein sequence ID" value="SEF62713.1"/>
    <property type="molecule type" value="Genomic_DNA"/>
</dbReference>
<dbReference type="Proteomes" id="UP000236752">
    <property type="component" value="Unassembled WGS sequence"/>
</dbReference>
<keyword evidence="2" id="KW-0560">Oxidoreductase</keyword>
<gene>
    <name evidence="4" type="ORF">SAMN04488045_0637</name>
</gene>
<evidence type="ECO:0000256" key="1">
    <source>
        <dbReference type="ARBA" id="ARBA00008898"/>
    </source>
</evidence>